<dbReference type="Proteomes" id="UP001056500">
    <property type="component" value="Chromosome"/>
</dbReference>
<evidence type="ECO:0000259" key="3">
    <source>
        <dbReference type="Pfam" id="PF16244"/>
    </source>
</evidence>
<feature type="signal peptide" evidence="2">
    <location>
        <begin position="1"/>
        <end position="24"/>
    </location>
</feature>
<dbReference type="Pfam" id="PF16244">
    <property type="entry name" value="DUF4901"/>
    <property type="match status" value="2"/>
</dbReference>
<evidence type="ECO:0000256" key="1">
    <source>
        <dbReference type="SAM" id="MobiDB-lite"/>
    </source>
</evidence>
<sequence length="510" mass="56720">MKTFSQGMLVLLAASMVAATPIGASSTNVSASAKAESNASAQIDPQLMEKIEKGLEKANRLLPYLKDYPILEVKLDEKEALLIVTKYQSQEKKIPNVSFTFDQQTGDPLTFRHVKGTGGFQSTYPPEKAKEAAVAFMKAWYGEDMGGYQVNETVDMGKTSVIFHKMVNGIPFRNDTVILTVDSDGYMHSKAVDGNRRKVVLSKEPNITFDDPKEALPKEQVEKTFAAHMKLVYARETDGKTIRLLYRPTSGDIDARTGKARSDSGGSQSQMVKIQPKGLQPAVKTKEEAASFLAAKTGFDFTKGRVAFQEVEEGKETNYLWQTETGIIGSLYADKQTGKITRYQVLDGRQKNGADKKLNAEQALKIAVAELSEYLPLDIKEVMRLGAEHYSQYDESKLLHTFQFSLTHGGIPVEDTMLLADVDAVTGKVLQLDWRLQDMDSQLSSLPDPKKAISPEAAAQKYLKKYPLQLNYTLDEGTEEKATRLVYAMTDMDYEVDAITGELYRYGEEE</sequence>
<keyword evidence="2" id="KW-0732">Signal</keyword>
<dbReference type="InterPro" id="IPR032599">
    <property type="entry name" value="YcdB/YcdC_rep_domain"/>
</dbReference>
<protein>
    <recommendedName>
        <fullName evidence="3">YcdB/YcdC repeated domain-containing protein</fullName>
    </recommendedName>
</protein>
<feature type="domain" description="YcdB/YcdC repeated" evidence="3">
    <location>
        <begin position="313"/>
        <end position="430"/>
    </location>
</feature>
<evidence type="ECO:0000256" key="2">
    <source>
        <dbReference type="SAM" id="SignalP"/>
    </source>
</evidence>
<reference evidence="4" key="1">
    <citation type="submission" date="2022-06" db="EMBL/GenBank/DDBJ databases">
        <title>Genome sequencing of Brevibacillus sp. BB3-R1.</title>
        <authorList>
            <person name="Heo J."/>
            <person name="Lee D."/>
            <person name="Won M."/>
            <person name="Han B.-H."/>
            <person name="Hong S.-B."/>
            <person name="Kwon S.-W."/>
        </authorList>
    </citation>
    <scope>NUCLEOTIDE SEQUENCE</scope>
    <source>
        <strain evidence="4">BB3-R1</strain>
    </source>
</reference>
<proteinExistence type="predicted"/>
<dbReference type="RefSeq" id="WP_251872126.1">
    <property type="nucleotide sequence ID" value="NZ_CP098755.1"/>
</dbReference>
<accession>A0ABY4WDP5</accession>
<organism evidence="4 5">
    <name type="scientific">Brevibacillus ruminantium</name>
    <dbReference type="NCBI Taxonomy" id="2950604"/>
    <lineage>
        <taxon>Bacteria</taxon>
        <taxon>Bacillati</taxon>
        <taxon>Bacillota</taxon>
        <taxon>Bacilli</taxon>
        <taxon>Bacillales</taxon>
        <taxon>Paenibacillaceae</taxon>
        <taxon>Brevibacillus</taxon>
    </lineage>
</organism>
<feature type="domain" description="YcdB/YcdC repeated" evidence="3">
    <location>
        <begin position="88"/>
        <end position="186"/>
    </location>
</feature>
<feature type="chain" id="PRO_5047508674" description="YcdB/YcdC repeated domain-containing protein" evidence="2">
    <location>
        <begin position="25"/>
        <end position="510"/>
    </location>
</feature>
<evidence type="ECO:0000313" key="4">
    <source>
        <dbReference type="EMBL" id="USG65019.1"/>
    </source>
</evidence>
<evidence type="ECO:0000313" key="5">
    <source>
        <dbReference type="Proteomes" id="UP001056500"/>
    </source>
</evidence>
<keyword evidence="5" id="KW-1185">Reference proteome</keyword>
<feature type="region of interest" description="Disordered" evidence="1">
    <location>
        <begin position="253"/>
        <end position="279"/>
    </location>
</feature>
<gene>
    <name evidence="4" type="ORF">NDK47_23310</name>
</gene>
<feature type="compositionally biased region" description="Basic and acidic residues" evidence="1">
    <location>
        <begin position="253"/>
        <end position="262"/>
    </location>
</feature>
<name>A0ABY4WDP5_9BACL</name>
<dbReference type="EMBL" id="CP098755">
    <property type="protein sequence ID" value="USG65019.1"/>
    <property type="molecule type" value="Genomic_DNA"/>
</dbReference>